<organism evidence="1 2">
    <name type="scientific">Halodesulfovibrio spirochaetisodalis</name>
    <dbReference type="NCBI Taxonomy" id="1560234"/>
    <lineage>
        <taxon>Bacteria</taxon>
        <taxon>Pseudomonadati</taxon>
        <taxon>Thermodesulfobacteriota</taxon>
        <taxon>Desulfovibrionia</taxon>
        <taxon>Desulfovibrionales</taxon>
        <taxon>Desulfovibrionaceae</taxon>
        <taxon>Halodesulfovibrio</taxon>
    </lineage>
</organism>
<proteinExistence type="predicted"/>
<dbReference type="Gene3D" id="3.40.50.12370">
    <property type="match status" value="1"/>
</dbReference>
<dbReference type="RefSeq" id="WP_066854406.1">
    <property type="nucleotide sequence ID" value="NZ_JXMS01000011.1"/>
</dbReference>
<dbReference type="OrthoDB" id="5465110at2"/>
<evidence type="ECO:0000313" key="2">
    <source>
        <dbReference type="Proteomes" id="UP000091979"/>
    </source>
</evidence>
<reference evidence="1 2" key="1">
    <citation type="submission" date="2015-01" db="EMBL/GenBank/DDBJ databases">
        <title>Desulfovibrio sp. JC271 draft genome sequence.</title>
        <authorList>
            <person name="Shivani Y."/>
            <person name="Subhash Y."/>
            <person name="Sasikala C."/>
            <person name="Ramana C.V."/>
        </authorList>
    </citation>
    <scope>NUCLEOTIDE SEQUENCE [LARGE SCALE GENOMIC DNA]</scope>
    <source>
        <strain evidence="1 2">JC271</strain>
    </source>
</reference>
<accession>A0A1B7XDJ4</accession>
<sequence length="217" mass="24462">MLQIAAADFQLLQIVSIFDDEKMHLEFKSRKINMLCFGTDSAQGGHNLWENGELFMKIMKMLESVATAAAFAEAGERDTALQLMKMDETKKKIIVAYHGEPAERQVIQAALPVAARLRCELLFACVLGSQQAAKLGKNFLESANRSFKQIFSEEVAKLPSVSEQISARQIVVFESFNEAVRKICDETREVEFVLLRCEECKLAQLHIDVPYFFMTSA</sequence>
<dbReference type="AlphaFoldDB" id="A0A1B7XDJ4"/>
<dbReference type="Proteomes" id="UP000091979">
    <property type="component" value="Unassembled WGS sequence"/>
</dbReference>
<comment type="caution">
    <text evidence="1">The sequence shown here is derived from an EMBL/GenBank/DDBJ whole genome shotgun (WGS) entry which is preliminary data.</text>
</comment>
<name>A0A1B7XDJ4_9BACT</name>
<evidence type="ECO:0000313" key="1">
    <source>
        <dbReference type="EMBL" id="OBQ52137.1"/>
    </source>
</evidence>
<dbReference type="PATRIC" id="fig|1560234.3.peg.448"/>
<keyword evidence="2" id="KW-1185">Reference proteome</keyword>
<dbReference type="EMBL" id="JXMS01000011">
    <property type="protein sequence ID" value="OBQ52137.1"/>
    <property type="molecule type" value="Genomic_DNA"/>
</dbReference>
<protein>
    <submittedName>
        <fullName evidence="1">Uncharacterized protein</fullName>
    </submittedName>
</protein>
<gene>
    <name evidence="1" type="ORF">SP90_08145</name>
</gene>